<dbReference type="SUPFAM" id="SSF50715">
    <property type="entry name" value="Ribosomal protein L25-like"/>
    <property type="match status" value="1"/>
</dbReference>
<feature type="binding site" evidence="8">
    <location>
        <begin position="274"/>
        <end position="276"/>
    </location>
    <ligand>
        <name>ATP</name>
        <dbReference type="ChEBI" id="CHEBI:30616"/>
    </ligand>
</feature>
<keyword evidence="12" id="KW-1185">Reference proteome</keyword>
<feature type="binding site" evidence="8">
    <location>
        <position position="236"/>
    </location>
    <ligand>
        <name>ATP</name>
        <dbReference type="ChEBI" id="CHEBI:30616"/>
    </ligand>
</feature>
<feature type="binding site" evidence="8">
    <location>
        <position position="72"/>
    </location>
    <ligand>
        <name>L-glutamine</name>
        <dbReference type="ChEBI" id="CHEBI:58359"/>
    </ligand>
</feature>
<keyword evidence="4 8" id="KW-0067">ATP-binding</keyword>
<comment type="caution">
    <text evidence="8">Lacks conserved residue(s) required for the propagation of feature annotation.</text>
</comment>
<evidence type="ECO:0000256" key="7">
    <source>
        <dbReference type="ARBA" id="ARBA00048270"/>
    </source>
</evidence>
<dbReference type="HAMAP" id="MF_00126">
    <property type="entry name" value="Gln_tRNA_synth"/>
    <property type="match status" value="1"/>
</dbReference>
<dbReference type="InterPro" id="IPR020058">
    <property type="entry name" value="Glu/Gln-tRNA-synth_Ib_cat-dom"/>
</dbReference>
<dbReference type="InterPro" id="IPR001412">
    <property type="entry name" value="aa-tRNA-synth_I_CS"/>
</dbReference>
<dbReference type="SMART" id="SM00845">
    <property type="entry name" value="GatB_Yqey"/>
    <property type="match status" value="1"/>
</dbReference>
<evidence type="ECO:0000256" key="2">
    <source>
        <dbReference type="ARBA" id="ARBA00022598"/>
    </source>
</evidence>
<comment type="subunit">
    <text evidence="8">Monomer.</text>
</comment>
<dbReference type="GO" id="GO:0016874">
    <property type="term" value="F:ligase activity"/>
    <property type="evidence" value="ECO:0007669"/>
    <property type="project" value="UniProtKB-KW"/>
</dbReference>
<dbReference type="Gene3D" id="2.40.240.10">
    <property type="entry name" value="Ribosomal Protein L25, Chain P"/>
    <property type="match status" value="2"/>
</dbReference>
<evidence type="ECO:0000256" key="1">
    <source>
        <dbReference type="ARBA" id="ARBA00022490"/>
    </source>
</evidence>
<evidence type="ECO:0000313" key="11">
    <source>
        <dbReference type="EMBL" id="WXA94390.1"/>
    </source>
</evidence>
<keyword evidence="5 8" id="KW-0648">Protein biosynthesis</keyword>
<evidence type="ECO:0000259" key="10">
    <source>
        <dbReference type="SMART" id="SM00845"/>
    </source>
</evidence>
<evidence type="ECO:0000256" key="4">
    <source>
        <dbReference type="ARBA" id="ARBA00022840"/>
    </source>
</evidence>
<comment type="similarity">
    <text evidence="8 9">Belongs to the class-I aminoacyl-tRNA synthetase family.</text>
</comment>
<dbReference type="SUPFAM" id="SSF52374">
    <property type="entry name" value="Nucleotidylyl transferase"/>
    <property type="match status" value="1"/>
</dbReference>
<dbReference type="InterPro" id="IPR000924">
    <property type="entry name" value="Glu/Gln-tRNA-synth"/>
</dbReference>
<keyword evidence="3 8" id="KW-0547">Nucleotide-binding</keyword>
<dbReference type="Pfam" id="PF02637">
    <property type="entry name" value="GatB_Yqey"/>
    <property type="match status" value="1"/>
</dbReference>
<feature type="domain" description="Asn/Gln amidotransferase" evidence="10">
    <location>
        <begin position="599"/>
        <end position="744"/>
    </location>
</feature>
<feature type="binding site" evidence="8">
    <location>
        <begin position="266"/>
        <end position="267"/>
    </location>
    <ligand>
        <name>ATP</name>
        <dbReference type="ChEBI" id="CHEBI:30616"/>
    </ligand>
</feature>
<dbReference type="InterPro" id="IPR004514">
    <property type="entry name" value="Gln-tRNA-synth"/>
</dbReference>
<evidence type="ECO:0000256" key="5">
    <source>
        <dbReference type="ARBA" id="ARBA00022917"/>
    </source>
</evidence>
<dbReference type="InterPro" id="IPR014729">
    <property type="entry name" value="Rossmann-like_a/b/a_fold"/>
</dbReference>
<dbReference type="PANTHER" id="PTHR43097">
    <property type="entry name" value="GLUTAMINE-TRNA LIGASE"/>
    <property type="match status" value="1"/>
</dbReference>
<evidence type="ECO:0000313" key="12">
    <source>
        <dbReference type="Proteomes" id="UP001379533"/>
    </source>
</evidence>
<dbReference type="EMBL" id="CP089982">
    <property type="protein sequence ID" value="WXA94390.1"/>
    <property type="molecule type" value="Genomic_DNA"/>
</dbReference>
<dbReference type="Pfam" id="PF00749">
    <property type="entry name" value="tRNA-synt_1c"/>
    <property type="match status" value="1"/>
</dbReference>
<evidence type="ECO:0000256" key="3">
    <source>
        <dbReference type="ARBA" id="ARBA00022741"/>
    </source>
</evidence>
<gene>
    <name evidence="8" type="primary">glnS</name>
    <name evidence="11" type="ORF">LZC95_49090</name>
</gene>
<dbReference type="Proteomes" id="UP001379533">
    <property type="component" value="Chromosome"/>
</dbReference>
<feature type="binding site" evidence="8">
    <location>
        <begin position="46"/>
        <end position="52"/>
    </location>
    <ligand>
        <name>ATP</name>
        <dbReference type="ChEBI" id="CHEBI:30616"/>
    </ligand>
</feature>
<dbReference type="InterPro" id="IPR011035">
    <property type="entry name" value="Ribosomal_bL25/Gln-tRNA_synth"/>
</dbReference>
<protein>
    <recommendedName>
        <fullName evidence="8">Glutamine--tRNA ligase</fullName>
        <ecNumber evidence="8">6.1.1.18</ecNumber>
    </recommendedName>
    <alternativeName>
        <fullName evidence="8">Glutaminyl-tRNA synthetase</fullName>
        <shortName evidence="8">GlnRS</shortName>
    </alternativeName>
</protein>
<proteinExistence type="inferred from homology"/>
<dbReference type="CDD" id="cd00807">
    <property type="entry name" value="GlnRS_core"/>
    <property type="match status" value="1"/>
</dbReference>
<feature type="short sequence motif" description="'HIGH' region" evidence="8">
    <location>
        <begin position="39"/>
        <end position="49"/>
    </location>
</feature>
<dbReference type="Gene3D" id="3.40.50.620">
    <property type="entry name" value="HUPs"/>
    <property type="match status" value="1"/>
</dbReference>
<dbReference type="NCBIfam" id="NF011291">
    <property type="entry name" value="PRK14703.1"/>
    <property type="match status" value="1"/>
</dbReference>
<reference evidence="11 12" key="1">
    <citation type="submission" date="2021-12" db="EMBL/GenBank/DDBJ databases">
        <title>Discovery of the Pendulisporaceae a myxobacterial family with distinct sporulation behavior and unique specialized metabolism.</title>
        <authorList>
            <person name="Garcia R."/>
            <person name="Popoff A."/>
            <person name="Bader C.D."/>
            <person name="Loehr J."/>
            <person name="Walesch S."/>
            <person name="Walt C."/>
            <person name="Boldt J."/>
            <person name="Bunk B."/>
            <person name="Haeckl F.J.F.P.J."/>
            <person name="Gunesch A.P."/>
            <person name="Birkelbach J."/>
            <person name="Nuebel U."/>
            <person name="Pietschmann T."/>
            <person name="Bach T."/>
            <person name="Mueller R."/>
        </authorList>
    </citation>
    <scope>NUCLEOTIDE SEQUENCE [LARGE SCALE GENOMIC DNA]</scope>
    <source>
        <strain evidence="11 12">MSr12523</strain>
    </source>
</reference>
<evidence type="ECO:0000256" key="8">
    <source>
        <dbReference type="HAMAP-Rule" id="MF_00126"/>
    </source>
</evidence>
<dbReference type="InterPro" id="IPR023168">
    <property type="entry name" value="GatB_Yqey_C_2"/>
</dbReference>
<dbReference type="InterPro" id="IPR020056">
    <property type="entry name" value="Rbsml_bL25/Gln-tRNA_synth_N"/>
</dbReference>
<evidence type="ECO:0000256" key="9">
    <source>
        <dbReference type="RuleBase" id="RU363037"/>
    </source>
</evidence>
<dbReference type="InterPro" id="IPR050132">
    <property type="entry name" value="Gln/Glu-tRNA_Ligase"/>
</dbReference>
<organism evidence="11 12">
    <name type="scientific">Pendulispora brunnea</name>
    <dbReference type="NCBI Taxonomy" id="2905690"/>
    <lineage>
        <taxon>Bacteria</taxon>
        <taxon>Pseudomonadati</taxon>
        <taxon>Myxococcota</taxon>
        <taxon>Myxococcia</taxon>
        <taxon>Myxococcales</taxon>
        <taxon>Sorangiineae</taxon>
        <taxon>Pendulisporaceae</taxon>
        <taxon>Pendulispora</taxon>
    </lineage>
</organism>
<feature type="short sequence motif" description="'KMSKS' region" evidence="8">
    <location>
        <begin position="273"/>
        <end position="277"/>
    </location>
</feature>
<comment type="catalytic activity">
    <reaction evidence="7 8">
        <text>tRNA(Gln) + L-glutamine + ATP = L-glutaminyl-tRNA(Gln) + AMP + diphosphate</text>
        <dbReference type="Rhea" id="RHEA:20121"/>
        <dbReference type="Rhea" id="RHEA-COMP:9662"/>
        <dbReference type="Rhea" id="RHEA-COMP:9681"/>
        <dbReference type="ChEBI" id="CHEBI:30616"/>
        <dbReference type="ChEBI" id="CHEBI:33019"/>
        <dbReference type="ChEBI" id="CHEBI:58359"/>
        <dbReference type="ChEBI" id="CHEBI:78442"/>
        <dbReference type="ChEBI" id="CHEBI:78521"/>
        <dbReference type="ChEBI" id="CHEBI:456215"/>
        <dbReference type="EC" id="6.1.1.18"/>
    </reaction>
</comment>
<dbReference type="PANTHER" id="PTHR43097:SF5">
    <property type="entry name" value="GLUTAMATE--TRNA LIGASE"/>
    <property type="match status" value="1"/>
</dbReference>
<feature type="binding site" evidence="8">
    <location>
        <begin position="40"/>
        <end position="42"/>
    </location>
    <ligand>
        <name>ATP</name>
        <dbReference type="ChEBI" id="CHEBI:30616"/>
    </ligand>
</feature>
<keyword evidence="1 8" id="KW-0963">Cytoplasm</keyword>
<accession>A0ABZ2K9Z0</accession>
<dbReference type="PRINTS" id="PR00987">
    <property type="entry name" value="TRNASYNTHGLU"/>
</dbReference>
<evidence type="ECO:0000256" key="6">
    <source>
        <dbReference type="ARBA" id="ARBA00023146"/>
    </source>
</evidence>
<dbReference type="InterPro" id="IPR018027">
    <property type="entry name" value="Asn/Gln_amidotransferase"/>
</dbReference>
<comment type="subcellular location">
    <subcellularLocation>
        <location evidence="8">Cytoplasm</location>
    </subcellularLocation>
</comment>
<name>A0ABZ2K9Z0_9BACT</name>
<keyword evidence="6 8" id="KW-0030">Aminoacyl-tRNA synthetase</keyword>
<dbReference type="RefSeq" id="WP_394844996.1">
    <property type="nucleotide sequence ID" value="NZ_CP089982.1"/>
</dbReference>
<keyword evidence="2 8" id="KW-0436">Ligase</keyword>
<dbReference type="Gene3D" id="1.10.10.410">
    <property type="match status" value="1"/>
</dbReference>
<dbReference type="NCBIfam" id="TIGR00440">
    <property type="entry name" value="glnS"/>
    <property type="match status" value="1"/>
</dbReference>
<feature type="binding site" evidence="8">
    <location>
        <position position="217"/>
    </location>
    <ligand>
        <name>L-glutamine</name>
        <dbReference type="ChEBI" id="CHEBI:58359"/>
    </ligand>
</feature>
<sequence>MSADPSPPPAKPTDFIREKVAADQQVNKYGGRVATRFPPEPNGYLHIGHAKSICLNFGIAQDFNGVCHLRMDDTNPTTEDPEYVAAIQRDVRWLGFDWGENMFYASDYYEKLYELAEKLITLGRAYVCDLSEDQMAEYRGTVGQPGKESPYRNRTVEENLDRFRRMRKGEFPEGSCTLRGKIDMTSPNMKMRDPPLYRIKHAHHYRTGDAWCIYPLYDFAHCLSDSIERITHSICTLEFESARELYDWVVQATEVPWVPKQTEFARLNLNYTVMSKRKLLQLVNEGHVHGWDDPRMPTLAGMRRRGYTPEAIRDFCQRVGVARNLSTVDVALLEHTVREDLNTRSPRVLAVLRPLKVTIENWPAGEVEELDGPYWPHDVPKEGSRKIPFSGQLYIDRDDFMENPPKDFYRLAPGRSVRLRHGYIVTCTQVLKDAAGEVTELVCTYDPATRGGMAPKGKKIDGTIQWVSAAHAVDAEVRLYDRLFAVEVPGASGADFKTDLNPQSLTTVTAKVEPSLATAAVGDRFQFERLGFFYVDLDSKAGALVFNRTVSLKDSWAKAAKPAAAPAPKPARKPAAAAAPAQQAPQAAVTIDAVPELKPIYEAAVKAGAKEKAALSLLTNDVLGEIRARGLEVPPFDGAAVAELLALIDDGTLSTKLAKDVLGAMFEGEGTPRAIVEKRGLRQIGDRGQVESAVDMVLAANADAVARYRAGNANVLGALVGLTIKATGGRANPKLVTDILKSKLAGGAS</sequence>
<dbReference type="Pfam" id="PF03950">
    <property type="entry name" value="tRNA-synt_1c_C"/>
    <property type="match status" value="1"/>
</dbReference>
<dbReference type="InterPro" id="IPR003789">
    <property type="entry name" value="Asn/Gln_tRNA_amidoTrase-B-like"/>
</dbReference>
<dbReference type="PROSITE" id="PS00178">
    <property type="entry name" value="AA_TRNA_LIGASE_I"/>
    <property type="match status" value="1"/>
</dbReference>
<dbReference type="EC" id="6.1.1.18" evidence="8"/>
<dbReference type="InterPro" id="IPR020059">
    <property type="entry name" value="Glu/Gln-tRNA-synth_Ib_codon-bd"/>
</dbReference>
<dbReference type="Pfam" id="PF20974">
    <property type="entry name" value="tRNA-synt_1c_C2"/>
    <property type="match status" value="1"/>
</dbReference>
<dbReference type="SUPFAM" id="SSF89095">
    <property type="entry name" value="GatB/YqeY motif"/>
    <property type="match status" value="1"/>
</dbReference>
<dbReference type="InterPro" id="IPR049437">
    <property type="entry name" value="tRNA-synt_1c_C2"/>
</dbReference>
<dbReference type="InterPro" id="IPR022861">
    <property type="entry name" value="Gln_tRNA_ligase_bac"/>
</dbReference>